<protein>
    <recommendedName>
        <fullName evidence="3">BPTI/Kunitz inhibitor domain-containing protein</fullName>
    </recommendedName>
</protein>
<comment type="caution">
    <text evidence="4">The sequence shown here is derived from an EMBL/GenBank/DDBJ whole genome shotgun (WGS) entry which is preliminary data.</text>
</comment>
<proteinExistence type="predicted"/>
<evidence type="ECO:0000256" key="1">
    <source>
        <dbReference type="ARBA" id="ARBA00023157"/>
    </source>
</evidence>
<evidence type="ECO:0000259" key="3">
    <source>
        <dbReference type="PROSITE" id="PS50279"/>
    </source>
</evidence>
<dbReference type="FunFam" id="4.10.410.10:FF:000004">
    <property type="entry name" value="Tissue factor pathway inhibitor"/>
    <property type="match status" value="1"/>
</dbReference>
<dbReference type="InterPro" id="IPR002223">
    <property type="entry name" value="Kunitz_BPTI"/>
</dbReference>
<dbReference type="EMBL" id="CAXITT010000146">
    <property type="protein sequence ID" value="CAL1533595.1"/>
    <property type="molecule type" value="Genomic_DNA"/>
</dbReference>
<dbReference type="PROSITE" id="PS50279">
    <property type="entry name" value="BPTI_KUNITZ_2"/>
    <property type="match status" value="1"/>
</dbReference>
<dbReference type="Pfam" id="PF00014">
    <property type="entry name" value="Kunitz_BPTI"/>
    <property type="match status" value="1"/>
</dbReference>
<dbReference type="PROSITE" id="PS00280">
    <property type="entry name" value="BPTI_KUNITZ_1"/>
    <property type="match status" value="1"/>
</dbReference>
<reference evidence="4 5" key="1">
    <citation type="submission" date="2024-04" db="EMBL/GenBank/DDBJ databases">
        <authorList>
            <consortium name="Genoscope - CEA"/>
            <person name="William W."/>
        </authorList>
    </citation>
    <scope>NUCLEOTIDE SEQUENCE [LARGE SCALE GENOMIC DNA]</scope>
</reference>
<dbReference type="PANTHER" id="PTHR10083">
    <property type="entry name" value="KUNITZ-TYPE PROTEASE INHIBITOR-RELATED"/>
    <property type="match status" value="1"/>
</dbReference>
<dbReference type="GO" id="GO:0005615">
    <property type="term" value="C:extracellular space"/>
    <property type="evidence" value="ECO:0007669"/>
    <property type="project" value="TreeGrafter"/>
</dbReference>
<sequence>MITKIVLFCLIGLTCGSFLNRAVCSFQKDTGPCRASFPKYYYNLNTKNCQPFIYGGCSGNANRFNTVDKCMAACSM</sequence>
<feature type="signal peptide" evidence="2">
    <location>
        <begin position="1"/>
        <end position="16"/>
    </location>
</feature>
<evidence type="ECO:0000313" key="5">
    <source>
        <dbReference type="Proteomes" id="UP001497497"/>
    </source>
</evidence>
<dbReference type="SUPFAM" id="SSF57362">
    <property type="entry name" value="BPTI-like"/>
    <property type="match status" value="1"/>
</dbReference>
<dbReference type="GO" id="GO:0004867">
    <property type="term" value="F:serine-type endopeptidase inhibitor activity"/>
    <property type="evidence" value="ECO:0007669"/>
    <property type="project" value="InterPro"/>
</dbReference>
<feature type="chain" id="PRO_5043808122" description="BPTI/Kunitz inhibitor domain-containing protein" evidence="2">
    <location>
        <begin position="17"/>
        <end position="76"/>
    </location>
</feature>
<gene>
    <name evidence="4" type="ORF">GSLYS_00007555001</name>
</gene>
<keyword evidence="5" id="KW-1185">Reference proteome</keyword>
<dbReference type="Proteomes" id="UP001497497">
    <property type="component" value="Unassembled WGS sequence"/>
</dbReference>
<dbReference type="PRINTS" id="PR00759">
    <property type="entry name" value="BASICPTASE"/>
</dbReference>
<dbReference type="SMART" id="SM00131">
    <property type="entry name" value="KU"/>
    <property type="match status" value="1"/>
</dbReference>
<dbReference type="AlphaFoldDB" id="A0AAV2HHT8"/>
<dbReference type="InterPro" id="IPR020901">
    <property type="entry name" value="Prtase_inh_Kunz-CS"/>
</dbReference>
<keyword evidence="1" id="KW-1015">Disulfide bond</keyword>
<organism evidence="4 5">
    <name type="scientific">Lymnaea stagnalis</name>
    <name type="common">Great pond snail</name>
    <name type="synonym">Helix stagnalis</name>
    <dbReference type="NCBI Taxonomy" id="6523"/>
    <lineage>
        <taxon>Eukaryota</taxon>
        <taxon>Metazoa</taxon>
        <taxon>Spiralia</taxon>
        <taxon>Lophotrochozoa</taxon>
        <taxon>Mollusca</taxon>
        <taxon>Gastropoda</taxon>
        <taxon>Heterobranchia</taxon>
        <taxon>Euthyneura</taxon>
        <taxon>Panpulmonata</taxon>
        <taxon>Hygrophila</taxon>
        <taxon>Lymnaeoidea</taxon>
        <taxon>Lymnaeidae</taxon>
        <taxon>Lymnaea</taxon>
    </lineage>
</organism>
<name>A0AAV2HHT8_LYMST</name>
<accession>A0AAV2HHT8</accession>
<evidence type="ECO:0000313" key="4">
    <source>
        <dbReference type="EMBL" id="CAL1533595.1"/>
    </source>
</evidence>
<dbReference type="PANTHER" id="PTHR10083:SF374">
    <property type="entry name" value="BPTI_KUNITZ INHIBITOR DOMAIN-CONTAINING PROTEIN"/>
    <property type="match status" value="1"/>
</dbReference>
<dbReference type="InterPro" id="IPR036880">
    <property type="entry name" value="Kunitz_BPTI_sf"/>
</dbReference>
<feature type="domain" description="BPTI/Kunitz inhibitor" evidence="3">
    <location>
        <begin position="24"/>
        <end position="74"/>
    </location>
</feature>
<evidence type="ECO:0000256" key="2">
    <source>
        <dbReference type="SAM" id="SignalP"/>
    </source>
</evidence>
<keyword evidence="2" id="KW-0732">Signal</keyword>
<dbReference type="InterPro" id="IPR050098">
    <property type="entry name" value="TFPI/VKTCI-like"/>
</dbReference>
<dbReference type="Gene3D" id="4.10.410.10">
    <property type="entry name" value="Pancreatic trypsin inhibitor Kunitz domain"/>
    <property type="match status" value="1"/>
</dbReference>